<organism evidence="1 2">
    <name type="scientific">Planctopirus limnophila (strain ATCC 43296 / DSM 3776 / IFAM 1008 / Mu 290)</name>
    <name type="common">Planctomyces limnophilus</name>
    <dbReference type="NCBI Taxonomy" id="521674"/>
    <lineage>
        <taxon>Bacteria</taxon>
        <taxon>Pseudomonadati</taxon>
        <taxon>Planctomycetota</taxon>
        <taxon>Planctomycetia</taxon>
        <taxon>Planctomycetales</taxon>
        <taxon>Planctomycetaceae</taxon>
        <taxon>Planctopirus</taxon>
    </lineage>
</organism>
<reference evidence="1 2" key="1">
    <citation type="journal article" date="2010" name="Stand. Genomic Sci.">
        <title>Complete genome sequence of Planctomyces limnophilus type strain (Mu 290).</title>
        <authorList>
            <person name="Labutti K."/>
            <person name="Sikorski J."/>
            <person name="Schneider S."/>
            <person name="Nolan M."/>
            <person name="Lucas S."/>
            <person name="Glavina Del Rio T."/>
            <person name="Tice H."/>
            <person name="Cheng J.F."/>
            <person name="Goodwin L."/>
            <person name="Pitluck S."/>
            <person name="Liolios K."/>
            <person name="Ivanova N."/>
            <person name="Mavromatis K."/>
            <person name="Mikhailova N."/>
            <person name="Pati A."/>
            <person name="Chen A."/>
            <person name="Palaniappan K."/>
            <person name="Land M."/>
            <person name="Hauser L."/>
            <person name="Chang Y.J."/>
            <person name="Jeffries C.D."/>
            <person name="Tindall B.J."/>
            <person name="Rohde M."/>
            <person name="Goker M."/>
            <person name="Woyke T."/>
            <person name="Bristow J."/>
            <person name="Eisen J.A."/>
            <person name="Markowitz V."/>
            <person name="Hugenholtz P."/>
            <person name="Kyrpides N.C."/>
            <person name="Klenk H.P."/>
            <person name="Lapidus A."/>
        </authorList>
    </citation>
    <scope>NUCLEOTIDE SEQUENCE [LARGE SCALE GENOMIC DNA]</scope>
    <source>
        <strain evidence="2">ATCC 43296 / DSM 3776 / IFAM 1008 / 290</strain>
    </source>
</reference>
<keyword evidence="2" id="KW-1185">Reference proteome</keyword>
<dbReference type="HOGENOM" id="CLU_1710712_0_0_0"/>
<accession>D5SPH1</accession>
<dbReference type="EMBL" id="CP001744">
    <property type="protein sequence ID" value="ADG66201.1"/>
    <property type="molecule type" value="Genomic_DNA"/>
</dbReference>
<sequence length="177" mass="19353">MATLWLCSLETVRRIPSQGHPIPMSIFDTIKGWLNIGGVKVALQLDNKQIACSGNEIAGSVELSSKGEKEILRLTYRFLTRHITGTGQARSVVDKIIAETVEEVPFQMTAGEIKTLRFAIPYVIPPEFYETGGVLGALGKAGALVVNARRSWHVMVVCDVRGTALDPMSMVEVKLVE</sequence>
<evidence type="ECO:0000313" key="2">
    <source>
        <dbReference type="Proteomes" id="UP000002220"/>
    </source>
</evidence>
<name>D5SPH1_PLAL2</name>
<dbReference type="Proteomes" id="UP000002220">
    <property type="component" value="Chromosome"/>
</dbReference>
<evidence type="ECO:0000313" key="1">
    <source>
        <dbReference type="EMBL" id="ADG66201.1"/>
    </source>
</evidence>
<proteinExistence type="predicted"/>
<dbReference type="KEGG" id="plm:Plim_0350"/>
<dbReference type="AlphaFoldDB" id="D5SPH1"/>
<gene>
    <name evidence="1" type="ordered locus">Plim_0350</name>
</gene>
<protein>
    <submittedName>
        <fullName evidence="1">Uncharacterized protein</fullName>
    </submittedName>
</protein>